<dbReference type="PANTHER" id="PTHR19307">
    <property type="entry name" value="TUMOR PROTEIN D52"/>
    <property type="match status" value="1"/>
</dbReference>
<dbReference type="InterPro" id="IPR007327">
    <property type="entry name" value="TPD52"/>
</dbReference>
<dbReference type="GeneTree" id="ENSGT00940000163110"/>
<evidence type="ECO:0000313" key="4">
    <source>
        <dbReference type="Proteomes" id="UP000694540"/>
    </source>
</evidence>
<dbReference type="PANTHER" id="PTHR19307:SF5">
    <property type="entry name" value="TUMOR PROTEIN D55"/>
    <property type="match status" value="1"/>
</dbReference>
<dbReference type="Proteomes" id="UP000694540">
    <property type="component" value="Unplaced"/>
</dbReference>
<evidence type="ECO:0000256" key="2">
    <source>
        <dbReference type="ARBA" id="ARBA00023054"/>
    </source>
</evidence>
<evidence type="ECO:0008006" key="5">
    <source>
        <dbReference type="Google" id="ProtNLM"/>
    </source>
</evidence>
<accession>A0A8C4FH11</accession>
<organism evidence="3 4">
    <name type="scientific">Catagonus wagneri</name>
    <name type="common">Chacoan peccary</name>
    <dbReference type="NCBI Taxonomy" id="51154"/>
    <lineage>
        <taxon>Eukaryota</taxon>
        <taxon>Metazoa</taxon>
        <taxon>Chordata</taxon>
        <taxon>Craniata</taxon>
        <taxon>Vertebrata</taxon>
        <taxon>Euteleostomi</taxon>
        <taxon>Mammalia</taxon>
        <taxon>Eutheria</taxon>
        <taxon>Laurasiatheria</taxon>
        <taxon>Artiodactyla</taxon>
        <taxon>Suina</taxon>
        <taxon>Tayassuidae</taxon>
        <taxon>Catagonus</taxon>
    </lineage>
</organism>
<name>A0A8C4FH11_9CETA</name>
<reference evidence="3" key="1">
    <citation type="submission" date="2025-08" db="UniProtKB">
        <authorList>
            <consortium name="Ensembl"/>
        </authorList>
    </citation>
    <scope>IDENTIFICATION</scope>
</reference>
<dbReference type="GO" id="GO:0005737">
    <property type="term" value="C:cytoplasm"/>
    <property type="evidence" value="ECO:0007669"/>
    <property type="project" value="TreeGrafter"/>
</dbReference>
<evidence type="ECO:0000313" key="3">
    <source>
        <dbReference type="Ensembl" id="ENSCWAP00000028138.1"/>
    </source>
</evidence>
<proteinExistence type="inferred from homology"/>
<keyword evidence="2" id="KW-0175">Coiled coil</keyword>
<reference evidence="3" key="2">
    <citation type="submission" date="2025-09" db="UniProtKB">
        <authorList>
            <consortium name="Ensembl"/>
        </authorList>
    </citation>
    <scope>IDENTIFICATION</scope>
</reference>
<evidence type="ECO:0000256" key="1">
    <source>
        <dbReference type="ARBA" id="ARBA00005702"/>
    </source>
</evidence>
<dbReference type="Ensembl" id="ENSCWAT00000030498.1">
    <property type="protein sequence ID" value="ENSCWAP00000028138.1"/>
    <property type="gene ID" value="ENSCWAG00000021178.1"/>
</dbReference>
<keyword evidence="4" id="KW-1185">Reference proteome</keyword>
<dbReference type="Pfam" id="PF04201">
    <property type="entry name" value="TPD52"/>
    <property type="match status" value="1"/>
</dbReference>
<dbReference type="AlphaFoldDB" id="A0A8C4FH11"/>
<protein>
    <recommendedName>
        <fullName evidence="5">Tumor protein D55</fullName>
    </recommendedName>
</protein>
<comment type="similarity">
    <text evidence="1">Belongs to the TPD52 family.</text>
</comment>
<sequence length="178" mass="20145">MDTSHLESHPTGQKFDPKGLDVKCAGQDYFSSGCELDFLYQDLDLDSLNEDFPSQSVPRAMTETSAGKNGSHLTAKLEDLTEVEQKELKSELTKLEAEIVILCHVLAAKERHCVELKRKLGLMSLAGLKQNLSKSWHDVQVSNTYMKQRHQLCNTAQQKTSNQTAIVKLIQEMYRVQY</sequence>